<protein>
    <recommendedName>
        <fullName evidence="13">Diacylglycerol O-acyltransferase</fullName>
    </recommendedName>
</protein>
<dbReference type="GO" id="GO:0019432">
    <property type="term" value="P:triglyceride biosynthetic process"/>
    <property type="evidence" value="ECO:0007669"/>
    <property type="project" value="UniProtKB-UniPathway"/>
</dbReference>
<comment type="similarity">
    <text evidence="5">In the N-terminal section; belongs to the long-chain O-acyltransferase family.</text>
</comment>
<dbReference type="AlphaFoldDB" id="A0A316ZC50"/>
<evidence type="ECO:0000256" key="4">
    <source>
        <dbReference type="ARBA" id="ARBA00023315"/>
    </source>
</evidence>
<feature type="region of interest" description="Disordered" evidence="8">
    <location>
        <begin position="1"/>
        <end position="105"/>
    </location>
</feature>
<evidence type="ECO:0000256" key="7">
    <source>
        <dbReference type="ARBA" id="ARBA00048109"/>
    </source>
</evidence>
<dbReference type="Pfam" id="PF03007">
    <property type="entry name" value="WS_DGAT_cat"/>
    <property type="match status" value="1"/>
</dbReference>
<evidence type="ECO:0000256" key="3">
    <source>
        <dbReference type="ARBA" id="ARBA00022679"/>
    </source>
</evidence>
<evidence type="ECO:0000313" key="12">
    <source>
        <dbReference type="Proteomes" id="UP000245946"/>
    </source>
</evidence>
<feature type="domain" description="O-acyltransferase WSD1 C-terminal" evidence="10">
    <location>
        <begin position="472"/>
        <end position="596"/>
    </location>
</feature>
<dbReference type="GO" id="GO:0004144">
    <property type="term" value="F:diacylglycerol O-acyltransferase activity"/>
    <property type="evidence" value="ECO:0007669"/>
    <property type="project" value="UniProtKB-EC"/>
</dbReference>
<comment type="pathway">
    <text evidence="1">Glycerolipid metabolism; triacylglycerol biosynthesis.</text>
</comment>
<dbReference type="EMBL" id="KZ819293">
    <property type="protein sequence ID" value="PWN97855.1"/>
    <property type="molecule type" value="Genomic_DNA"/>
</dbReference>
<dbReference type="InterPro" id="IPR009721">
    <property type="entry name" value="O-acyltransferase_WSD1_C"/>
</dbReference>
<evidence type="ECO:0000313" key="11">
    <source>
        <dbReference type="EMBL" id="PWN97855.1"/>
    </source>
</evidence>
<comment type="catalytic activity">
    <reaction evidence="6">
        <text>a long chain fatty alcohol + a fatty acyl-CoA = a long-chain alcohol wax ester + CoA</text>
        <dbReference type="Rhea" id="RHEA:38443"/>
        <dbReference type="ChEBI" id="CHEBI:17135"/>
        <dbReference type="ChEBI" id="CHEBI:57287"/>
        <dbReference type="ChEBI" id="CHEBI:77636"/>
        <dbReference type="ChEBI" id="CHEBI:235323"/>
        <dbReference type="EC" id="2.3.1.75"/>
    </reaction>
</comment>
<dbReference type="PANTHER" id="PTHR31650:SF1">
    <property type="entry name" value="WAX ESTER SYNTHASE_DIACYLGLYCEROL ACYLTRANSFERASE 4-RELATED"/>
    <property type="match status" value="1"/>
</dbReference>
<feature type="compositionally biased region" description="Basic and acidic residues" evidence="8">
    <location>
        <begin position="168"/>
        <end position="196"/>
    </location>
</feature>
<dbReference type="InterPro" id="IPR045034">
    <property type="entry name" value="O-acyltransferase_WSD1-like"/>
</dbReference>
<accession>A0A316ZC50</accession>
<evidence type="ECO:0008006" key="13">
    <source>
        <dbReference type="Google" id="ProtNLM"/>
    </source>
</evidence>
<dbReference type="STRING" id="58919.A0A316ZC50"/>
<name>A0A316ZC50_9BASI</name>
<dbReference type="PANTHER" id="PTHR31650">
    <property type="entry name" value="O-ACYLTRANSFERASE (WSD1-LIKE) FAMILY PROTEIN"/>
    <property type="match status" value="1"/>
</dbReference>
<sequence>MPSKPTHTRGSAAEQGAALRAQLAKQQGQSAPSEKPAAHAAPREKPAAKSRPVSQAPVESEKPKPAVAPAARQQSDDHQTLAAAHEPKTEKSGSSAAPNLDKKGRVYPLTGIDNLALLMENDRYSTVCYSMYLFRTALDDDTIYRFFERLATSYPKFGYRVELDPRRAGREEKARRSAERKGEAPPKRNITEEDRRGRRTRFSHSIKAGSLFRPARWVYADDFHVRDNIEIVEQCPDGGDEAALFAVAGKFLSRHFDYSKPLWEALAVRGLNTAEGAQSALIVKVHHAVSDGQGMIMSYHTALGSLASDRPVADIQAQFDRKTNSGEQKKPGQRNIKPTLWGTTKHGFHTARGLWTRPRKAFEYPEKPRAPGRLYHHSEGITMDNIKLVRKAFSNPDKQLNLSLNDVACAILSRALRLAAERTENGPIKDKRTAIFVPISKRPPGNWELSNFTTGAIAWFAFHDPKDVPFEKQLEQVNREMGRIKRSHWPNIWYTSFGWVSKHRALFLPNWLGWQWFFERTYREYSVATNVPGPPKPVKFGEHEAFSYHVLPPSSPGKSTLSIGMISYADEFSLAVSCDDVPSLQRLPREICKAFQDAAAELVEASKAKLAAAK</sequence>
<evidence type="ECO:0000259" key="10">
    <source>
        <dbReference type="Pfam" id="PF06974"/>
    </source>
</evidence>
<dbReference type="RefSeq" id="XP_025598134.1">
    <property type="nucleotide sequence ID" value="XM_025742432.1"/>
</dbReference>
<evidence type="ECO:0000256" key="8">
    <source>
        <dbReference type="SAM" id="MobiDB-lite"/>
    </source>
</evidence>
<feature type="domain" description="O-acyltransferase WSD1-like N-terminal" evidence="9">
    <location>
        <begin position="212"/>
        <end position="322"/>
    </location>
</feature>
<keyword evidence="12" id="KW-1185">Reference proteome</keyword>
<keyword evidence="3" id="KW-0808">Transferase</keyword>
<dbReference type="GO" id="GO:0005886">
    <property type="term" value="C:plasma membrane"/>
    <property type="evidence" value="ECO:0007669"/>
    <property type="project" value="TreeGrafter"/>
</dbReference>
<evidence type="ECO:0000259" key="9">
    <source>
        <dbReference type="Pfam" id="PF03007"/>
    </source>
</evidence>
<dbReference type="Proteomes" id="UP000245946">
    <property type="component" value="Unassembled WGS sequence"/>
</dbReference>
<dbReference type="OrthoDB" id="619536at2759"/>
<dbReference type="UniPathway" id="UPA00282"/>
<dbReference type="InterPro" id="IPR004255">
    <property type="entry name" value="O-acyltransferase_WSD1_N"/>
</dbReference>
<dbReference type="Pfam" id="PF06974">
    <property type="entry name" value="WS_DGAT_C"/>
    <property type="match status" value="1"/>
</dbReference>
<comment type="catalytic activity">
    <reaction evidence="7">
        <text>an acyl-CoA + a 1,2-diacyl-sn-glycerol = a triacyl-sn-glycerol + CoA</text>
        <dbReference type="Rhea" id="RHEA:10868"/>
        <dbReference type="ChEBI" id="CHEBI:17815"/>
        <dbReference type="ChEBI" id="CHEBI:57287"/>
        <dbReference type="ChEBI" id="CHEBI:58342"/>
        <dbReference type="ChEBI" id="CHEBI:64615"/>
        <dbReference type="EC" id="2.3.1.20"/>
    </reaction>
</comment>
<evidence type="ECO:0000256" key="1">
    <source>
        <dbReference type="ARBA" id="ARBA00004771"/>
    </source>
</evidence>
<evidence type="ECO:0000256" key="2">
    <source>
        <dbReference type="ARBA" id="ARBA00005189"/>
    </source>
</evidence>
<keyword evidence="4" id="KW-0012">Acyltransferase</keyword>
<gene>
    <name evidence="11" type="ORF">FA09DRAFT_330010</name>
</gene>
<evidence type="ECO:0000256" key="6">
    <source>
        <dbReference type="ARBA" id="ARBA00047604"/>
    </source>
</evidence>
<dbReference type="GO" id="GO:0047196">
    <property type="term" value="F:long-chain-alcohol O-fatty-acyltransferase activity"/>
    <property type="evidence" value="ECO:0007669"/>
    <property type="project" value="UniProtKB-EC"/>
</dbReference>
<proteinExistence type="inferred from homology"/>
<evidence type="ECO:0000256" key="5">
    <source>
        <dbReference type="ARBA" id="ARBA00024360"/>
    </source>
</evidence>
<organism evidence="11 12">
    <name type="scientific">Tilletiopsis washingtonensis</name>
    <dbReference type="NCBI Taxonomy" id="58919"/>
    <lineage>
        <taxon>Eukaryota</taxon>
        <taxon>Fungi</taxon>
        <taxon>Dikarya</taxon>
        <taxon>Basidiomycota</taxon>
        <taxon>Ustilaginomycotina</taxon>
        <taxon>Exobasidiomycetes</taxon>
        <taxon>Entylomatales</taxon>
        <taxon>Entylomatales incertae sedis</taxon>
        <taxon>Tilletiopsis</taxon>
    </lineage>
</organism>
<feature type="compositionally biased region" description="Basic and acidic residues" evidence="8">
    <location>
        <begin position="74"/>
        <end position="91"/>
    </location>
</feature>
<comment type="pathway">
    <text evidence="2">Lipid metabolism.</text>
</comment>
<feature type="region of interest" description="Disordered" evidence="8">
    <location>
        <begin position="168"/>
        <end position="199"/>
    </location>
</feature>
<dbReference type="GeneID" id="37269976"/>
<reference evidence="11 12" key="1">
    <citation type="journal article" date="2018" name="Mol. Biol. Evol.">
        <title>Broad Genomic Sampling Reveals a Smut Pathogenic Ancestry of the Fungal Clade Ustilaginomycotina.</title>
        <authorList>
            <person name="Kijpornyongpan T."/>
            <person name="Mondo S.J."/>
            <person name="Barry K."/>
            <person name="Sandor L."/>
            <person name="Lee J."/>
            <person name="Lipzen A."/>
            <person name="Pangilinan J."/>
            <person name="LaButti K."/>
            <person name="Hainaut M."/>
            <person name="Henrissat B."/>
            <person name="Grigoriev I.V."/>
            <person name="Spatafora J.W."/>
            <person name="Aime M.C."/>
        </authorList>
    </citation>
    <scope>NUCLEOTIDE SEQUENCE [LARGE SCALE GENOMIC DNA]</scope>
    <source>
        <strain evidence="11 12">MCA 4186</strain>
    </source>
</reference>